<dbReference type="NCBIfam" id="TIGR03725">
    <property type="entry name" value="T6A_YeaZ"/>
    <property type="match status" value="1"/>
</dbReference>
<name>A0A292YI80_9BACL</name>
<dbReference type="RefSeq" id="WP_096180495.1">
    <property type="nucleotide sequence ID" value="NZ_BDUF01000008.1"/>
</dbReference>
<dbReference type="InterPro" id="IPR043129">
    <property type="entry name" value="ATPase_NBD"/>
</dbReference>
<accession>A0A292YI80</accession>
<dbReference type="GO" id="GO:0005829">
    <property type="term" value="C:cytosol"/>
    <property type="evidence" value="ECO:0007669"/>
    <property type="project" value="TreeGrafter"/>
</dbReference>
<keyword evidence="3" id="KW-1185">Reference proteome</keyword>
<dbReference type="GO" id="GO:0002949">
    <property type="term" value="P:tRNA threonylcarbamoyladenosine modification"/>
    <property type="evidence" value="ECO:0007669"/>
    <property type="project" value="InterPro"/>
</dbReference>
<dbReference type="CDD" id="cd24032">
    <property type="entry name" value="ASKHA_NBD_TsaB"/>
    <property type="match status" value="1"/>
</dbReference>
<dbReference type="Proteomes" id="UP000217785">
    <property type="component" value="Unassembled WGS sequence"/>
</dbReference>
<dbReference type="PANTHER" id="PTHR11735">
    <property type="entry name" value="TRNA N6-ADENOSINE THREONYLCARBAMOYLTRANSFERASE"/>
    <property type="match status" value="1"/>
</dbReference>
<reference evidence="3" key="1">
    <citation type="submission" date="2017-07" db="EMBL/GenBank/DDBJ databases">
        <title>Draft genome sequence of Effusibacillus lacus strain skLN1.</title>
        <authorList>
            <person name="Watanabe M."/>
            <person name="Kojima H."/>
            <person name="Fukui M."/>
        </authorList>
    </citation>
    <scope>NUCLEOTIDE SEQUENCE [LARGE SCALE GENOMIC DNA]</scope>
    <source>
        <strain evidence="3">skLN1</strain>
    </source>
</reference>
<proteinExistence type="predicted"/>
<dbReference type="InterPro" id="IPR022496">
    <property type="entry name" value="T6A_TsaB"/>
</dbReference>
<evidence type="ECO:0000313" key="3">
    <source>
        <dbReference type="Proteomes" id="UP000217785"/>
    </source>
</evidence>
<protein>
    <submittedName>
        <fullName evidence="2">tRNA threonylcarbamoyladenosine biosynthesis protein TsaB</fullName>
    </submittedName>
</protein>
<dbReference type="EMBL" id="BDUF01000008">
    <property type="protein sequence ID" value="GAX88796.1"/>
    <property type="molecule type" value="Genomic_DNA"/>
</dbReference>
<dbReference type="Pfam" id="PF00814">
    <property type="entry name" value="TsaD"/>
    <property type="match status" value="1"/>
</dbReference>
<dbReference type="AlphaFoldDB" id="A0A292YI80"/>
<comment type="caution">
    <text evidence="2">The sequence shown here is derived from an EMBL/GenBank/DDBJ whole genome shotgun (WGS) entry which is preliminary data.</text>
</comment>
<gene>
    <name evidence="2" type="ORF">EFBL_0410</name>
</gene>
<evidence type="ECO:0000313" key="2">
    <source>
        <dbReference type="EMBL" id="GAX88796.1"/>
    </source>
</evidence>
<dbReference type="Gene3D" id="3.30.420.40">
    <property type="match status" value="2"/>
</dbReference>
<dbReference type="OrthoDB" id="9784166at2"/>
<sequence>MPYLAIDTATQALTVAVGEPDLLLAEASVVVKKNHSNRLMPLIESLLASLDLQPDELKGIVVGHGPGSYTGVRIGVTTGKMMAWTLKVPLVGVSSLNGLARHFAALDALVCPMFDARRKQVYCSLYDRQPGDGRFIKLEPDALRKLEHLFQVVEQRLTHREMEGRPRRVLFAGDGAENYRELIQDRFGDGAMFPVSSDQKLVRAAYLLEEGIARIVAGETVEAETFVPEYLQLVEAEAKLLARQGQACGEEGA</sequence>
<feature type="domain" description="Gcp-like" evidence="1">
    <location>
        <begin position="31"/>
        <end position="238"/>
    </location>
</feature>
<dbReference type="SUPFAM" id="SSF53067">
    <property type="entry name" value="Actin-like ATPase domain"/>
    <property type="match status" value="2"/>
</dbReference>
<dbReference type="InterPro" id="IPR000905">
    <property type="entry name" value="Gcp-like_dom"/>
</dbReference>
<organism evidence="2 3">
    <name type="scientific">Effusibacillus lacus</name>
    <dbReference type="NCBI Taxonomy" id="1348429"/>
    <lineage>
        <taxon>Bacteria</taxon>
        <taxon>Bacillati</taxon>
        <taxon>Bacillota</taxon>
        <taxon>Bacilli</taxon>
        <taxon>Bacillales</taxon>
        <taxon>Alicyclobacillaceae</taxon>
        <taxon>Effusibacillus</taxon>
    </lineage>
</organism>
<dbReference type="PANTHER" id="PTHR11735:SF11">
    <property type="entry name" value="TRNA THREONYLCARBAMOYLADENOSINE BIOSYNTHESIS PROTEIN TSAB"/>
    <property type="match status" value="1"/>
</dbReference>
<evidence type="ECO:0000259" key="1">
    <source>
        <dbReference type="Pfam" id="PF00814"/>
    </source>
</evidence>